<comment type="caution">
    <text evidence="3">The sequence shown here is derived from an EMBL/GenBank/DDBJ whole genome shotgun (WGS) entry which is preliminary data.</text>
</comment>
<evidence type="ECO:0000256" key="1">
    <source>
        <dbReference type="SAM" id="MobiDB-lite"/>
    </source>
</evidence>
<name>A0ABV8Q950_9MICO</name>
<proteinExistence type="predicted"/>
<dbReference type="SUPFAM" id="SSF63817">
    <property type="entry name" value="Sortase"/>
    <property type="match status" value="1"/>
</dbReference>
<evidence type="ECO:0000313" key="3">
    <source>
        <dbReference type="EMBL" id="MFC4244861.1"/>
    </source>
</evidence>
<keyword evidence="2" id="KW-0472">Membrane</keyword>
<dbReference type="Gene3D" id="2.40.260.10">
    <property type="entry name" value="Sortase"/>
    <property type="match status" value="1"/>
</dbReference>
<feature type="region of interest" description="Disordered" evidence="1">
    <location>
        <begin position="15"/>
        <end position="50"/>
    </location>
</feature>
<feature type="transmembrane region" description="Helical" evidence="2">
    <location>
        <begin position="55"/>
        <end position="76"/>
    </location>
</feature>
<reference evidence="4" key="1">
    <citation type="journal article" date="2019" name="Int. J. Syst. Evol. Microbiol.">
        <title>The Global Catalogue of Microorganisms (GCM) 10K type strain sequencing project: providing services to taxonomists for standard genome sequencing and annotation.</title>
        <authorList>
            <consortium name="The Broad Institute Genomics Platform"/>
            <consortium name="The Broad Institute Genome Sequencing Center for Infectious Disease"/>
            <person name="Wu L."/>
            <person name="Ma J."/>
        </authorList>
    </citation>
    <scope>NUCLEOTIDE SEQUENCE [LARGE SCALE GENOMIC DNA]</scope>
    <source>
        <strain evidence="4">CGMCC 1.10363</strain>
    </source>
</reference>
<feature type="compositionally biased region" description="Low complexity" evidence="1">
    <location>
        <begin position="41"/>
        <end position="50"/>
    </location>
</feature>
<dbReference type="EMBL" id="JBHSCN010000006">
    <property type="protein sequence ID" value="MFC4244861.1"/>
    <property type="molecule type" value="Genomic_DNA"/>
</dbReference>
<accession>A0ABV8Q950</accession>
<dbReference type="InterPro" id="IPR023365">
    <property type="entry name" value="Sortase_dom-sf"/>
</dbReference>
<keyword evidence="4" id="KW-1185">Reference proteome</keyword>
<evidence type="ECO:0000256" key="2">
    <source>
        <dbReference type="SAM" id="Phobius"/>
    </source>
</evidence>
<gene>
    <name evidence="3" type="ORF">ACFOYW_15915</name>
</gene>
<dbReference type="RefSeq" id="WP_390231095.1">
    <property type="nucleotide sequence ID" value="NZ_JBHSCN010000006.1"/>
</dbReference>
<organism evidence="3 4">
    <name type="scientific">Gryllotalpicola reticulitermitis</name>
    <dbReference type="NCBI Taxonomy" id="1184153"/>
    <lineage>
        <taxon>Bacteria</taxon>
        <taxon>Bacillati</taxon>
        <taxon>Actinomycetota</taxon>
        <taxon>Actinomycetes</taxon>
        <taxon>Micrococcales</taxon>
        <taxon>Microbacteriaceae</taxon>
        <taxon>Gryllotalpicola</taxon>
    </lineage>
</organism>
<sequence>MTEVPSSESWVGRFVGALRDRGARDGANDARRPRPRPRPAKAPVKRMPAPPAQQAMSMALALLSAVLLTLVVNLVAISQVQHVTSQAQLYKELRLQLAEGATPVGPMDSAGHVTPLGTPVAMMSAPEIGLAHEVIVNGTTSAQTMDGVGYRRDTVLPCQAGSSVLMARSGGYGGVGERWVQLQNGDRFTVTMGEGRCTYQVVDHRLAGQKAPTPPSGKQGALTLVTATGYPFVPTGVVRIDATLVGKSYAAANVTIPTGALPTSELPLGSDQQQLFPLTMLLEALVALALVATWLWRRWSPVKTFVVAIPVALALVLLTAQNVDLLLPNLL</sequence>
<dbReference type="Proteomes" id="UP001595900">
    <property type="component" value="Unassembled WGS sequence"/>
</dbReference>
<feature type="compositionally biased region" description="Basic and acidic residues" evidence="1">
    <location>
        <begin position="18"/>
        <end position="32"/>
    </location>
</feature>
<keyword evidence="2" id="KW-0812">Transmembrane</keyword>
<evidence type="ECO:0000313" key="4">
    <source>
        <dbReference type="Proteomes" id="UP001595900"/>
    </source>
</evidence>
<evidence type="ECO:0008006" key="5">
    <source>
        <dbReference type="Google" id="ProtNLM"/>
    </source>
</evidence>
<protein>
    <recommendedName>
        <fullName evidence="5">Sortase</fullName>
    </recommendedName>
</protein>
<feature type="transmembrane region" description="Helical" evidence="2">
    <location>
        <begin position="305"/>
        <end position="323"/>
    </location>
</feature>
<keyword evidence="2" id="KW-1133">Transmembrane helix</keyword>